<feature type="domain" description="Resolvase/invertase-type recombinase catalytic" evidence="4">
    <location>
        <begin position="2"/>
        <end position="160"/>
    </location>
</feature>
<feature type="domain" description="Recombinase" evidence="5">
    <location>
        <begin position="171"/>
        <end position="277"/>
    </location>
</feature>
<evidence type="ECO:0000259" key="4">
    <source>
        <dbReference type="PROSITE" id="PS51736"/>
    </source>
</evidence>
<dbReference type="PROSITE" id="PS51736">
    <property type="entry name" value="RECOMBINASES_3"/>
    <property type="match status" value="1"/>
</dbReference>
<dbReference type="InterPro" id="IPR038109">
    <property type="entry name" value="DNA_bind_recomb_sf"/>
</dbReference>
<dbReference type="InterPro" id="IPR006119">
    <property type="entry name" value="Resolv_N"/>
</dbReference>
<keyword evidence="3" id="KW-0175">Coiled coil</keyword>
<keyword evidence="7" id="KW-1185">Reference proteome</keyword>
<dbReference type="Pfam" id="PF00239">
    <property type="entry name" value="Resolvase"/>
    <property type="match status" value="1"/>
</dbReference>
<dbReference type="RefSeq" id="WP_248936468.1">
    <property type="nucleotide sequence ID" value="NZ_JAKILF010000005.1"/>
</dbReference>
<dbReference type="InterPro" id="IPR011109">
    <property type="entry name" value="DNA_bind_recombinase_dom"/>
</dbReference>
<evidence type="ECO:0000313" key="6">
    <source>
        <dbReference type="EMBL" id="MFC3136665.1"/>
    </source>
</evidence>
<dbReference type="EMBL" id="JBHRTD010000001">
    <property type="protein sequence ID" value="MFC3136665.1"/>
    <property type="molecule type" value="Genomic_DNA"/>
</dbReference>
<dbReference type="PANTHER" id="PTHR30461">
    <property type="entry name" value="DNA-INVERTASE FROM LAMBDOID PROPHAGE"/>
    <property type="match status" value="1"/>
</dbReference>
<dbReference type="InterPro" id="IPR025827">
    <property type="entry name" value="Zn_ribbon_recom_dom"/>
</dbReference>
<name>A0ABV7G5S3_9GAMM</name>
<dbReference type="Pfam" id="PF13408">
    <property type="entry name" value="Zn_ribbon_recom"/>
    <property type="match status" value="1"/>
</dbReference>
<sequence length="520" mass="58669">MKAILYQRFSDSTQSVGSSIYRQSKLATEWCDKHGAELIDVVTDAGVSAFKGKHAKRGALSEVITAIENGDIPKGSYLLIENIDRLGRDQIAEAQERFISILRRGVKIVTLQDGKVFDEESANNMGDIIWLVVSMARANEESKTKSNRAFAAWEAKKKDVDKGKKPKLRCPSWLDYNNETESYELNDKAKYIELIFDLYIEFRSMSAVARELNKLGVPRLGKAKDWGQTSVRWILINKAVIGELHSRSLRAENFFPQIVSDEKFFLVRSILDKKNDEENKISPKSNGEYSNVLTGIGRCGVCGDTMFMHGKSRYSEKAGAMVNYKYLKCTSRRHNYKGCGLPTFRYIYLEAVISVIAAKLESMPNSGESISRSGWLKGTIDSLLTQLKDTESKIDNLIDVLADTPSAKLKTKLKELEKKCSDIRVDIDKHKAELSRISNSKSDSSLFTKVKLSAESMKDPNYRVRFASAISRMVDKFIFNQDGSIYIEAMGNTIHVNRIKGDVEIKFNDSDESMIRLTVK</sequence>
<comment type="caution">
    <text evidence="6">The sequence shown here is derived from an EMBL/GenBank/DDBJ whole genome shotgun (WGS) entry which is preliminary data.</text>
</comment>
<keyword evidence="1" id="KW-0238">DNA-binding</keyword>
<dbReference type="Gene3D" id="3.90.1750.20">
    <property type="entry name" value="Putative Large Serine Recombinase, Chain B, Domain 2"/>
    <property type="match status" value="1"/>
</dbReference>
<evidence type="ECO:0000256" key="3">
    <source>
        <dbReference type="SAM" id="Coils"/>
    </source>
</evidence>
<dbReference type="SMART" id="SM00857">
    <property type="entry name" value="Resolvase"/>
    <property type="match status" value="1"/>
</dbReference>
<dbReference type="Gene3D" id="3.40.50.1390">
    <property type="entry name" value="Resolvase, N-terminal catalytic domain"/>
    <property type="match status" value="1"/>
</dbReference>
<evidence type="ECO:0000256" key="2">
    <source>
        <dbReference type="ARBA" id="ARBA00023172"/>
    </source>
</evidence>
<keyword evidence="2" id="KW-0233">DNA recombination</keyword>
<reference evidence="7" key="1">
    <citation type="journal article" date="2019" name="Int. J. Syst. Evol. Microbiol.">
        <title>The Global Catalogue of Microorganisms (GCM) 10K type strain sequencing project: providing services to taxonomists for standard genome sequencing and annotation.</title>
        <authorList>
            <consortium name="The Broad Institute Genomics Platform"/>
            <consortium name="The Broad Institute Genome Sequencing Center for Infectious Disease"/>
            <person name="Wu L."/>
            <person name="Ma J."/>
        </authorList>
    </citation>
    <scope>NUCLEOTIDE SEQUENCE [LARGE SCALE GENOMIC DNA]</scope>
    <source>
        <strain evidence="7">KCTC 52277</strain>
    </source>
</reference>
<organism evidence="6 7">
    <name type="scientific">Shewanella submarina</name>
    <dbReference type="NCBI Taxonomy" id="2016376"/>
    <lineage>
        <taxon>Bacteria</taxon>
        <taxon>Pseudomonadati</taxon>
        <taxon>Pseudomonadota</taxon>
        <taxon>Gammaproteobacteria</taxon>
        <taxon>Alteromonadales</taxon>
        <taxon>Shewanellaceae</taxon>
        <taxon>Shewanella</taxon>
    </lineage>
</organism>
<accession>A0ABV7G5S3</accession>
<dbReference type="PROSITE" id="PS51737">
    <property type="entry name" value="RECOMBINASE_DNA_BIND"/>
    <property type="match status" value="1"/>
</dbReference>
<dbReference type="InterPro" id="IPR036162">
    <property type="entry name" value="Resolvase-like_N_sf"/>
</dbReference>
<proteinExistence type="predicted"/>
<evidence type="ECO:0000259" key="5">
    <source>
        <dbReference type="PROSITE" id="PS51737"/>
    </source>
</evidence>
<protein>
    <submittedName>
        <fullName evidence="6">Recombinase family protein</fullName>
    </submittedName>
</protein>
<dbReference type="Proteomes" id="UP001595621">
    <property type="component" value="Unassembled WGS sequence"/>
</dbReference>
<gene>
    <name evidence="6" type="ORF">ACFOE0_00470</name>
</gene>
<dbReference type="InterPro" id="IPR050639">
    <property type="entry name" value="SSR_resolvase"/>
</dbReference>
<feature type="coiled-coil region" evidence="3">
    <location>
        <begin position="380"/>
        <end position="433"/>
    </location>
</feature>
<evidence type="ECO:0000256" key="1">
    <source>
        <dbReference type="ARBA" id="ARBA00023125"/>
    </source>
</evidence>
<dbReference type="SUPFAM" id="SSF53041">
    <property type="entry name" value="Resolvase-like"/>
    <property type="match status" value="1"/>
</dbReference>
<evidence type="ECO:0000313" key="7">
    <source>
        <dbReference type="Proteomes" id="UP001595621"/>
    </source>
</evidence>
<dbReference type="Pfam" id="PF07508">
    <property type="entry name" value="Recombinase"/>
    <property type="match status" value="1"/>
</dbReference>
<dbReference type="PANTHER" id="PTHR30461:SF2">
    <property type="entry name" value="SERINE RECOMBINASE PINE-RELATED"/>
    <property type="match status" value="1"/>
</dbReference>
<dbReference type="CDD" id="cd00338">
    <property type="entry name" value="Ser_Recombinase"/>
    <property type="match status" value="1"/>
</dbReference>